<evidence type="ECO:0000256" key="2">
    <source>
        <dbReference type="ARBA" id="ARBA00022737"/>
    </source>
</evidence>
<reference evidence="13" key="3">
    <citation type="submission" date="2025-09" db="UniProtKB">
        <authorList>
            <consortium name="Ensembl"/>
        </authorList>
    </citation>
    <scope>IDENTIFICATION</scope>
</reference>
<dbReference type="GO" id="GO:0004386">
    <property type="term" value="F:helicase activity"/>
    <property type="evidence" value="ECO:0007669"/>
    <property type="project" value="UniProtKB-KW"/>
</dbReference>
<dbReference type="Gene3D" id="3.40.50.300">
    <property type="entry name" value="P-loop containing nucleotide triphosphate hydrolases"/>
    <property type="match status" value="1"/>
</dbReference>
<keyword evidence="4" id="KW-0378">Hydrolase</keyword>
<dbReference type="PROSITE" id="PS51194">
    <property type="entry name" value="HELICASE_CTER"/>
    <property type="match status" value="1"/>
</dbReference>
<keyword evidence="5" id="KW-0347">Helicase</keyword>
<dbReference type="GeneTree" id="ENSGT00940000157500"/>
<dbReference type="InterPro" id="IPR001650">
    <property type="entry name" value="Helicase_C-like"/>
</dbReference>
<dbReference type="GO" id="GO:0005524">
    <property type="term" value="F:ATP binding"/>
    <property type="evidence" value="ECO:0007669"/>
    <property type="project" value="UniProtKB-KW"/>
</dbReference>
<accession>A0A670I6Z4</accession>
<dbReference type="GO" id="GO:0003677">
    <property type="term" value="F:DNA binding"/>
    <property type="evidence" value="ECO:0007669"/>
    <property type="project" value="UniProtKB-KW"/>
</dbReference>
<dbReference type="InterPro" id="IPR044078">
    <property type="entry name" value="Mot1_ATP-bd"/>
</dbReference>
<reference evidence="13 14" key="1">
    <citation type="journal article" date="2019" name="Proc. Natl. Acad. Sci. U.S.A.">
        <title>Regulatory changes in pterin and carotenoid genes underlie balanced color polymorphisms in the wall lizard.</title>
        <authorList>
            <person name="Andrade P."/>
            <person name="Pinho C."/>
            <person name="Perez I de Lanuza G."/>
            <person name="Afonso S."/>
            <person name="Brejcha J."/>
            <person name="Rubin C.J."/>
            <person name="Wallerman O."/>
            <person name="Pereira P."/>
            <person name="Sabatino S.J."/>
            <person name="Bellati A."/>
            <person name="Pellitteri-Rosa D."/>
            <person name="Bosakova Z."/>
            <person name="Bunikis I."/>
            <person name="Carretero M.A."/>
            <person name="Feiner N."/>
            <person name="Marsik P."/>
            <person name="Pauperio F."/>
            <person name="Salvi D."/>
            <person name="Soler L."/>
            <person name="While G.M."/>
            <person name="Uller T."/>
            <person name="Font E."/>
            <person name="Andersson L."/>
            <person name="Carneiro M."/>
        </authorList>
    </citation>
    <scope>NUCLEOTIDE SEQUENCE</scope>
</reference>
<keyword evidence="8" id="KW-0539">Nucleus</keyword>
<keyword evidence="2" id="KW-0677">Repeat</keyword>
<dbReference type="GO" id="GO:0016887">
    <property type="term" value="F:ATP hydrolysis activity"/>
    <property type="evidence" value="ECO:0007669"/>
    <property type="project" value="InterPro"/>
</dbReference>
<dbReference type="InterPro" id="IPR044972">
    <property type="entry name" value="Mot1"/>
</dbReference>
<dbReference type="GO" id="GO:0017025">
    <property type="term" value="F:TBP-class protein binding"/>
    <property type="evidence" value="ECO:0007669"/>
    <property type="project" value="InterPro"/>
</dbReference>
<dbReference type="SMART" id="SM00490">
    <property type="entry name" value="HELICc"/>
    <property type="match status" value="1"/>
</dbReference>
<evidence type="ECO:0000256" key="1">
    <source>
        <dbReference type="ARBA" id="ARBA00004123"/>
    </source>
</evidence>
<feature type="region of interest" description="Disordered" evidence="10">
    <location>
        <begin position="218"/>
        <end position="246"/>
    </location>
</feature>
<feature type="region of interest" description="Disordered" evidence="10">
    <location>
        <begin position="944"/>
        <end position="967"/>
    </location>
</feature>
<sequence length="1809" mass="202045">MSVWLDRLFILLDTGTTPVTRKAAAQQLGEVVKLHPHELHNLLAKVLIHLRSTNWDTRIAAGQAVEAIVKNVPEWNPTPRPKQEHGCESPVEESSTSDRLRFDRFDICRLLKHGASLLGSAGAEFEVQDDTSGEVDPKERIARQRKLLQKKLGLDMGAAIGMNTEDLFNDEDLDYTPTSSFFVHKQPTLQAAELIDSEFRAGMSSRQKNKAKRMAKLFAKQKSRDAVETNEKSNDSTDGEPDEKRRKIANVIISQPATDSRLLVENMPEETNEWPLESFCEEVCNDLFNPSWEIRHGAGVGLREVLKAHGKSGGKIGDSTIEEMTQQHQDWLEDLAIRLLCVFALDRFGDFVSDEVVAPVRETCAQTLGVVLKYMNESGVHKTVAILLKLLAQEQWEVRHGGLLGIKYALAVRQDLIDTLLPKVLPAITEGLQDLDDDVRAVAAASLVPVVESLVHLQPQNVPFILNVLWDALLELDDLTASTNSIMTLLSSLLTYSQVRKCSIQQSLTVLVPRVWPFLHHTISSVRKAALETLFTLLSTEDQVWLELLSKASLQYVVAAACPWMGAWLCLMMQPSHLPIDLNMLLEVKARSKEKTGGKVRQGQIPTKEAVQEYIAGAESVAEDLATRDYVVMRARMMAAKLLGALCCCICDQGVNTVSQEIKPAESLAQLLLFHLNSKSALQRFSVALVICEWASLQKENKEVTTAVQSRLLGVLSEHLYYDEIAVPFTRMQNECKQLISSFTDANIDMGSRVNCSVFTIDQANELVTTVFNDATASLDLNPKVLQQLESKRQQVQMTVSETNQEWQTLQMRVHTFAACAVVNLEQLPEKLNPVIKPLMEAVKKEENMLVQNHAALCIAKLLQQCTTRSPCPNSKIIKNLCSSLCVDSHLTPLASCPAQPQSSHENSKGSNSERDGMHHTVTKHRGIITLYRHQKAAFAITSRRGPTPKAPKAQIGDLPTSSSGNVTTELDEAQKPYVVQRRGAEFALSTIAKHFGCEMAVGLPHLWDTMVGSLRNSIDIDNFDRKVLLEKGDGPAQELVNSLQVFETTAASMDAQLHPLLIQHLPYLCMCLQHPTTAVRHMAARCVGVMSKVATLETMHIFLEKILPWLGAIDDSTKQEGAIEALACVMEQLDVGIVPYIVLLVVPVLGRMSDQTDSVRFMATQCFATLIRLMPLEAGIPDPPNMPEDLIKIKAKERHFLEQLLDGKKLENYKIPVPIKAELRKYQQEGVNWLAFLNKYKLHGILCDDMGLGKTLQSICILAGDHCLRAQEYARTKMADSVPLPSLVVCPPTLTGHWVDEVGKFCSKEYLNPLHYTGPPTERARLQHHVKRYNLIVASYDVVRNDIDFFRNIKFNYCILDEGHVIKNGKTKLSKAIKQLTANYRIILSGTPIQNNVLELWSLFDFLMPGFLGTERQFAARYSKPILASRDARSSGREQEAGVLAMEALHRQVLPFLLRRMKEDVLQDLPPKIIQDYYCILSPLQVQLYEDFAKSRAKCDVEETVSAVSLVEETEKPKLKATGHVFQALQYLRKLCNHPALVLTAHHPEHKRITEKLAVENSSLRDIQHAPKLSALKQLLLDCGLGNGGSSESGTEAIVAQHRILIFCQLKSMLDIVEHDLLKPHLPSVTYLRLDGSIPAGQRHSIVSRFNNDPSIDVLLLTTHVGGLGLNLTGADTVVFVEHDWNPMKDLQAMDRAHRIGQKRVVNVYRLITRGTLEEKIMGLQKFKMNIANTVISQENTSLQSMGTDQLLDLFTLDKDGKNEKSDAAPSASGKTTMKSVLENLGDLWDQEQYDTEYSLEKFMHSLK</sequence>
<dbReference type="CDD" id="cd17999">
    <property type="entry name" value="DEXHc_Mot1"/>
    <property type="match status" value="1"/>
</dbReference>
<dbReference type="Ensembl" id="ENSPMRT00000008037.1">
    <property type="protein sequence ID" value="ENSPMRP00000007515.1"/>
    <property type="gene ID" value="ENSPMRG00000004940.1"/>
</dbReference>
<dbReference type="InterPro" id="IPR011989">
    <property type="entry name" value="ARM-like"/>
</dbReference>
<evidence type="ECO:0000256" key="7">
    <source>
        <dbReference type="ARBA" id="ARBA00023125"/>
    </source>
</evidence>
<dbReference type="InterPro" id="IPR027417">
    <property type="entry name" value="P-loop_NTPase"/>
</dbReference>
<evidence type="ECO:0000259" key="12">
    <source>
        <dbReference type="PROSITE" id="PS51194"/>
    </source>
</evidence>
<dbReference type="SUPFAM" id="SSF52540">
    <property type="entry name" value="P-loop containing nucleoside triphosphate hydrolases"/>
    <property type="match status" value="2"/>
</dbReference>
<comment type="subcellular location">
    <subcellularLocation>
        <location evidence="1">Nucleus</location>
    </subcellularLocation>
</comment>
<dbReference type="FunFam" id="3.40.50.300:FF:000428">
    <property type="entry name" value="TATA-binding protein-associated factor 172"/>
    <property type="match status" value="1"/>
</dbReference>
<keyword evidence="7" id="KW-0238">DNA-binding</keyword>
<dbReference type="Pfam" id="PF12054">
    <property type="entry name" value="DUF3535"/>
    <property type="match status" value="1"/>
</dbReference>
<evidence type="ECO:0000313" key="13">
    <source>
        <dbReference type="Ensembl" id="ENSPMRP00000007515.1"/>
    </source>
</evidence>
<dbReference type="InterPro" id="IPR022707">
    <property type="entry name" value="Mot1_central_dom"/>
</dbReference>
<evidence type="ECO:0000259" key="11">
    <source>
        <dbReference type="PROSITE" id="PS51192"/>
    </source>
</evidence>
<dbReference type="GO" id="GO:0005634">
    <property type="term" value="C:nucleus"/>
    <property type="evidence" value="ECO:0007669"/>
    <property type="project" value="UniProtKB-SubCell"/>
</dbReference>
<feature type="repeat" description="HEAT" evidence="9">
    <location>
        <begin position="424"/>
        <end position="461"/>
    </location>
</feature>
<dbReference type="InterPro" id="IPR049730">
    <property type="entry name" value="SNF2/RAD54-like_C"/>
</dbReference>
<dbReference type="InterPro" id="IPR014001">
    <property type="entry name" value="Helicase_ATP-bd"/>
</dbReference>
<dbReference type="Gene3D" id="1.25.10.10">
    <property type="entry name" value="Leucine-rich Repeat Variant"/>
    <property type="match status" value="2"/>
</dbReference>
<evidence type="ECO:0000313" key="14">
    <source>
        <dbReference type="Proteomes" id="UP000472272"/>
    </source>
</evidence>
<dbReference type="PROSITE" id="PS50077">
    <property type="entry name" value="HEAT_REPEAT"/>
    <property type="match status" value="1"/>
</dbReference>
<feature type="region of interest" description="Disordered" evidence="10">
    <location>
        <begin position="896"/>
        <end position="918"/>
    </location>
</feature>
<reference evidence="13" key="2">
    <citation type="submission" date="2025-08" db="UniProtKB">
        <authorList>
            <consortium name="Ensembl"/>
        </authorList>
    </citation>
    <scope>IDENTIFICATION</scope>
</reference>
<name>A0A670I6Z4_PODMU</name>
<dbReference type="Pfam" id="PF00176">
    <property type="entry name" value="SNF2-rel_dom"/>
    <property type="match status" value="1"/>
</dbReference>
<dbReference type="PANTHER" id="PTHR36498:SF1">
    <property type="entry name" value="TATA-BINDING PROTEIN-ASSOCIATED FACTOR 172"/>
    <property type="match status" value="1"/>
</dbReference>
<dbReference type="InterPro" id="IPR016024">
    <property type="entry name" value="ARM-type_fold"/>
</dbReference>
<dbReference type="FunFam" id="3.40.50.10810:FF:000009">
    <property type="entry name" value="B-TFIID TATA-box-binding protein-associated factor 1"/>
    <property type="match status" value="1"/>
</dbReference>
<evidence type="ECO:0000256" key="8">
    <source>
        <dbReference type="ARBA" id="ARBA00023242"/>
    </source>
</evidence>
<dbReference type="Pfam" id="PF02985">
    <property type="entry name" value="HEAT"/>
    <property type="match status" value="1"/>
</dbReference>
<dbReference type="Pfam" id="PF25786">
    <property type="entry name" value="HEAT_GCN1_C"/>
    <property type="match status" value="1"/>
</dbReference>
<feature type="region of interest" description="Disordered" evidence="10">
    <location>
        <begin position="73"/>
        <end position="95"/>
    </location>
</feature>
<dbReference type="InterPro" id="IPR000330">
    <property type="entry name" value="SNF2_N"/>
</dbReference>
<feature type="compositionally biased region" description="Basic and acidic residues" evidence="10">
    <location>
        <begin position="222"/>
        <end position="235"/>
    </location>
</feature>
<dbReference type="SMART" id="SM00487">
    <property type="entry name" value="DEXDc"/>
    <property type="match status" value="1"/>
</dbReference>
<gene>
    <name evidence="13" type="primary">BTAF1</name>
</gene>
<protein>
    <submittedName>
        <fullName evidence="13">B-TFIID TATA-box binding protein associated factor 1</fullName>
    </submittedName>
</protein>
<organism evidence="13 14">
    <name type="scientific">Podarcis muralis</name>
    <name type="common">Wall lizard</name>
    <name type="synonym">Lacerta muralis</name>
    <dbReference type="NCBI Taxonomy" id="64176"/>
    <lineage>
        <taxon>Eukaryota</taxon>
        <taxon>Metazoa</taxon>
        <taxon>Chordata</taxon>
        <taxon>Craniata</taxon>
        <taxon>Vertebrata</taxon>
        <taxon>Euteleostomi</taxon>
        <taxon>Lepidosauria</taxon>
        <taxon>Squamata</taxon>
        <taxon>Bifurcata</taxon>
        <taxon>Unidentata</taxon>
        <taxon>Episquamata</taxon>
        <taxon>Laterata</taxon>
        <taxon>Lacertibaenia</taxon>
        <taxon>Lacertidae</taxon>
        <taxon>Podarcis</taxon>
    </lineage>
</organism>
<dbReference type="Proteomes" id="UP000472272">
    <property type="component" value="Chromosome 5"/>
</dbReference>
<dbReference type="PROSITE" id="PS51192">
    <property type="entry name" value="HELICASE_ATP_BIND_1"/>
    <property type="match status" value="1"/>
</dbReference>
<dbReference type="InterPro" id="IPR038718">
    <property type="entry name" value="SNF2-like_sf"/>
</dbReference>
<dbReference type="InterPro" id="IPR021133">
    <property type="entry name" value="HEAT_type_2"/>
</dbReference>
<dbReference type="Pfam" id="PF00271">
    <property type="entry name" value="Helicase_C"/>
    <property type="match status" value="1"/>
</dbReference>
<keyword evidence="6" id="KW-0067">ATP-binding</keyword>
<dbReference type="CDD" id="cd18793">
    <property type="entry name" value="SF2_C_SNF"/>
    <property type="match status" value="1"/>
</dbReference>
<dbReference type="FunFam" id="1.25.10.10:FF:000132">
    <property type="entry name" value="TATA-binding protein-associated factor 172 isoform X2"/>
    <property type="match status" value="1"/>
</dbReference>
<evidence type="ECO:0000256" key="3">
    <source>
        <dbReference type="ARBA" id="ARBA00022741"/>
    </source>
</evidence>
<evidence type="ECO:0000256" key="10">
    <source>
        <dbReference type="SAM" id="MobiDB-lite"/>
    </source>
</evidence>
<keyword evidence="3" id="KW-0547">Nucleotide-binding</keyword>
<evidence type="ECO:0000256" key="4">
    <source>
        <dbReference type="ARBA" id="ARBA00022801"/>
    </source>
</evidence>
<evidence type="ECO:0000256" key="6">
    <source>
        <dbReference type="ARBA" id="ARBA00022840"/>
    </source>
</evidence>
<dbReference type="FunFam" id="1.25.10.10:FF:000101">
    <property type="entry name" value="TATA-binding protein-associated factor 172 isoform X2"/>
    <property type="match status" value="1"/>
</dbReference>
<feature type="domain" description="Helicase ATP-binding" evidence="11">
    <location>
        <begin position="1236"/>
        <end position="1411"/>
    </location>
</feature>
<evidence type="ECO:0000256" key="5">
    <source>
        <dbReference type="ARBA" id="ARBA00022806"/>
    </source>
</evidence>
<keyword evidence="14" id="KW-1185">Reference proteome</keyword>
<feature type="compositionally biased region" description="Basic and acidic residues" evidence="10">
    <location>
        <begin position="906"/>
        <end position="918"/>
    </location>
</feature>
<dbReference type="SUPFAM" id="SSF48371">
    <property type="entry name" value="ARM repeat"/>
    <property type="match status" value="1"/>
</dbReference>
<feature type="domain" description="Helicase C-terminal" evidence="12">
    <location>
        <begin position="1594"/>
        <end position="1748"/>
    </location>
</feature>
<dbReference type="InterPro" id="IPR000357">
    <property type="entry name" value="HEAT"/>
</dbReference>
<dbReference type="Gene3D" id="3.40.50.10810">
    <property type="entry name" value="Tandem AAA-ATPase domain"/>
    <property type="match status" value="1"/>
</dbReference>
<dbReference type="PANTHER" id="PTHR36498">
    <property type="entry name" value="TATA-BINDING PROTEIN-ASSOCIATED FACTOR 172"/>
    <property type="match status" value="1"/>
</dbReference>
<proteinExistence type="predicted"/>
<evidence type="ECO:0000256" key="9">
    <source>
        <dbReference type="PROSITE-ProRule" id="PRU00103"/>
    </source>
</evidence>